<dbReference type="SUPFAM" id="SSF53300">
    <property type="entry name" value="vWA-like"/>
    <property type="match status" value="1"/>
</dbReference>
<dbReference type="GeneID" id="6013268"/>
<evidence type="ECO:0000313" key="19">
    <source>
        <dbReference type="EMBL" id="EAU85129.2"/>
    </source>
</evidence>
<keyword evidence="7" id="KW-0547">Nucleotide-binding</keyword>
<comment type="similarity">
    <text evidence="3">Belongs to the ku70 family.</text>
</comment>
<dbReference type="InterPro" id="IPR005161">
    <property type="entry name" value="Ku_N"/>
</dbReference>
<protein>
    <recommendedName>
        <fullName evidence="5">ATP-dependent DNA helicase II subunit 1</fullName>
        <ecNumber evidence="4">3.6.4.12</ecNumber>
    </recommendedName>
    <alternativeName>
        <fullName evidence="17">ATP-dependent DNA helicase II subunit Ku70</fullName>
    </alternativeName>
</protein>
<dbReference type="SMART" id="SM00513">
    <property type="entry name" value="SAP"/>
    <property type="match status" value="1"/>
</dbReference>
<evidence type="ECO:0000256" key="6">
    <source>
        <dbReference type="ARBA" id="ARBA00022454"/>
    </source>
</evidence>
<evidence type="ECO:0000256" key="4">
    <source>
        <dbReference type="ARBA" id="ARBA00012551"/>
    </source>
</evidence>
<dbReference type="InterPro" id="IPR036465">
    <property type="entry name" value="vWFA_dom_sf"/>
</dbReference>
<keyword evidence="8" id="KW-0227">DNA damage</keyword>
<dbReference type="GO" id="GO:0006310">
    <property type="term" value="P:DNA recombination"/>
    <property type="evidence" value="ECO:0007669"/>
    <property type="project" value="UniProtKB-KW"/>
</dbReference>
<keyword evidence="6" id="KW-0158">Chromosome</keyword>
<keyword evidence="14" id="KW-0233">DNA recombination</keyword>
<comment type="subcellular location">
    <subcellularLocation>
        <location evidence="2">Chromosome</location>
        <location evidence="2">Telomere</location>
    </subcellularLocation>
    <subcellularLocation>
        <location evidence="1">Nucleus</location>
    </subcellularLocation>
</comment>
<evidence type="ECO:0000256" key="1">
    <source>
        <dbReference type="ARBA" id="ARBA00004123"/>
    </source>
</evidence>
<dbReference type="Gene3D" id="2.40.290.10">
    <property type="match status" value="2"/>
</dbReference>
<dbReference type="CDD" id="cd00788">
    <property type="entry name" value="KU70"/>
    <property type="match status" value="1"/>
</dbReference>
<evidence type="ECO:0000256" key="3">
    <source>
        <dbReference type="ARBA" id="ARBA00005240"/>
    </source>
</evidence>
<dbReference type="InterPro" id="IPR006165">
    <property type="entry name" value="Ku70"/>
</dbReference>
<keyword evidence="13" id="KW-0238">DNA-binding</keyword>
<evidence type="ECO:0000256" key="2">
    <source>
        <dbReference type="ARBA" id="ARBA00004574"/>
    </source>
</evidence>
<dbReference type="SMART" id="SM00559">
    <property type="entry name" value="Ku78"/>
    <property type="match status" value="1"/>
</dbReference>
<dbReference type="OMA" id="FWANVKH"/>
<dbReference type="EMBL" id="AACS02000004">
    <property type="protein sequence ID" value="EAU85129.2"/>
    <property type="molecule type" value="Genomic_DNA"/>
</dbReference>
<evidence type="ECO:0000256" key="15">
    <source>
        <dbReference type="ARBA" id="ARBA00023204"/>
    </source>
</evidence>
<dbReference type="OrthoDB" id="761538at2759"/>
<dbReference type="GO" id="GO:0003684">
    <property type="term" value="F:damaged DNA binding"/>
    <property type="evidence" value="ECO:0007669"/>
    <property type="project" value="InterPro"/>
</dbReference>
<dbReference type="PANTHER" id="PTHR12604:SF2">
    <property type="entry name" value="X-RAY REPAIR CROSS-COMPLEMENTING PROTEIN 6"/>
    <property type="match status" value="1"/>
</dbReference>
<keyword evidence="11" id="KW-0067">ATP-binding</keyword>
<dbReference type="InterPro" id="IPR005160">
    <property type="entry name" value="Ku_C"/>
</dbReference>
<dbReference type="EC" id="3.6.4.12" evidence="4"/>
<evidence type="ECO:0000256" key="12">
    <source>
        <dbReference type="ARBA" id="ARBA00022895"/>
    </source>
</evidence>
<dbReference type="STRING" id="240176.A8NVH7"/>
<evidence type="ECO:0000256" key="17">
    <source>
        <dbReference type="ARBA" id="ARBA00031811"/>
    </source>
</evidence>
<organism evidence="19 20">
    <name type="scientific">Coprinopsis cinerea (strain Okayama-7 / 130 / ATCC MYA-4618 / FGSC 9003)</name>
    <name type="common">Inky cap fungus</name>
    <name type="synonym">Hormographiella aspergillata</name>
    <dbReference type="NCBI Taxonomy" id="240176"/>
    <lineage>
        <taxon>Eukaryota</taxon>
        <taxon>Fungi</taxon>
        <taxon>Dikarya</taxon>
        <taxon>Basidiomycota</taxon>
        <taxon>Agaricomycotina</taxon>
        <taxon>Agaricomycetes</taxon>
        <taxon>Agaricomycetidae</taxon>
        <taxon>Agaricales</taxon>
        <taxon>Agaricineae</taxon>
        <taxon>Psathyrellaceae</taxon>
        <taxon>Coprinopsis</taxon>
    </lineage>
</organism>
<dbReference type="InterPro" id="IPR016194">
    <property type="entry name" value="SPOC-like_C_dom_sf"/>
</dbReference>
<evidence type="ECO:0000256" key="10">
    <source>
        <dbReference type="ARBA" id="ARBA00022806"/>
    </source>
</evidence>
<dbReference type="Pfam" id="PF03731">
    <property type="entry name" value="Ku_N"/>
    <property type="match status" value="1"/>
</dbReference>
<dbReference type="RefSeq" id="XP_001836717.2">
    <property type="nucleotide sequence ID" value="XM_001836665.2"/>
</dbReference>
<dbReference type="PROSITE" id="PS50800">
    <property type="entry name" value="SAP"/>
    <property type="match status" value="1"/>
</dbReference>
<dbReference type="GO" id="GO:0000723">
    <property type="term" value="P:telomere maintenance"/>
    <property type="evidence" value="ECO:0007669"/>
    <property type="project" value="InterPro"/>
</dbReference>
<keyword evidence="15" id="KW-0234">DNA repair</keyword>
<dbReference type="GO" id="GO:0003678">
    <property type="term" value="F:DNA helicase activity"/>
    <property type="evidence" value="ECO:0007669"/>
    <property type="project" value="UniProtKB-EC"/>
</dbReference>
<evidence type="ECO:0000256" key="8">
    <source>
        <dbReference type="ARBA" id="ARBA00022763"/>
    </source>
</evidence>
<dbReference type="PIRSF" id="PIRSF003033">
    <property type="entry name" value="Ku70"/>
    <property type="match status" value="1"/>
</dbReference>
<sequence>MAPYDEWNKIDDEEDEELQDYSLFDGKRDVILFCIDCSESMQELYDHPDYEDVKTSKLNRALDAAMQIEKRKILSGPNDSVGIMLFNTTRKAEGGGYASEIKKGTHLYQPISLLSAPKVQEIIRLLDAAQEDPEELRREFPPVKDKNVPIGDVFTSANWILRDGLDLVQAGVTVEPFFISTEEKPFDVSKFYSSVLLPTNLEDDEELQQDGSLLPESISIARIEDLLEQMRIHESPKRTLFSVPFHLGEGFTIGVKGYALITEQSKGAYKYFADLGDRMEVAKVKTVYVDEDRDAEVDKSRFVFGAGAGTAAANNDGDGEDDSFGVRKVKIGQRKFDHSALWASNLTYSGSKRTFKALLNSMIEKDKIGLALVLMRKNASPVFCYLLPQKETRDGAYQVDPPGIHIIPLPFADDIRAAPFDEALRASAPLVEKAKAFVDKLKIKQGTYPPDAYPNPALAYHNAQLEASAFREEYDPDSFEDLTLPPVEGIHKRAGKLLKGWKEALEEDPSFDVVPVATTGSKRKALKVDQLKEFLRSKGAAVSGKKDELIQRVSDILGG</sequence>
<dbReference type="SUPFAM" id="SSF100939">
    <property type="entry name" value="SPOC domain-like"/>
    <property type="match status" value="1"/>
</dbReference>
<dbReference type="GO" id="GO:0042162">
    <property type="term" value="F:telomeric DNA binding"/>
    <property type="evidence" value="ECO:0007669"/>
    <property type="project" value="InterPro"/>
</dbReference>
<comment type="caution">
    <text evidence="19">The sequence shown here is derived from an EMBL/GenBank/DDBJ whole genome shotgun (WGS) entry which is preliminary data.</text>
</comment>
<dbReference type="GO" id="GO:0016787">
    <property type="term" value="F:hydrolase activity"/>
    <property type="evidence" value="ECO:0007669"/>
    <property type="project" value="UniProtKB-KW"/>
</dbReference>
<dbReference type="Proteomes" id="UP000001861">
    <property type="component" value="Unassembled WGS sequence"/>
</dbReference>
<dbReference type="VEuPathDB" id="FungiDB:CC1G_08102"/>
<accession>A8NVH7</accession>
<dbReference type="GO" id="GO:0006303">
    <property type="term" value="P:double-strand break repair via nonhomologous end joining"/>
    <property type="evidence" value="ECO:0007669"/>
    <property type="project" value="InterPro"/>
</dbReference>
<dbReference type="KEGG" id="cci:CC1G_08102"/>
<keyword evidence="10" id="KW-0347">Helicase</keyword>
<dbReference type="InterPro" id="IPR047087">
    <property type="entry name" value="KU70_core_dom"/>
</dbReference>
<dbReference type="InterPro" id="IPR003034">
    <property type="entry name" value="SAP_dom"/>
</dbReference>
<dbReference type="HOGENOM" id="CLU_014815_3_0_1"/>
<evidence type="ECO:0000256" key="7">
    <source>
        <dbReference type="ARBA" id="ARBA00022741"/>
    </source>
</evidence>
<evidence type="ECO:0000259" key="18">
    <source>
        <dbReference type="PROSITE" id="PS50800"/>
    </source>
</evidence>
<evidence type="ECO:0000256" key="11">
    <source>
        <dbReference type="ARBA" id="ARBA00022840"/>
    </source>
</evidence>
<name>A8NVH7_COPC7</name>
<dbReference type="InterPro" id="IPR006164">
    <property type="entry name" value="DNA_bd_Ku70/Ku80"/>
</dbReference>
<evidence type="ECO:0000256" key="14">
    <source>
        <dbReference type="ARBA" id="ARBA00023172"/>
    </source>
</evidence>
<keyword evidence="16" id="KW-0539">Nucleus</keyword>
<dbReference type="GO" id="GO:0000781">
    <property type="term" value="C:chromosome, telomeric region"/>
    <property type="evidence" value="ECO:0007669"/>
    <property type="project" value="UniProtKB-SubCell"/>
</dbReference>
<dbReference type="GO" id="GO:0005524">
    <property type="term" value="F:ATP binding"/>
    <property type="evidence" value="ECO:0007669"/>
    <property type="project" value="UniProtKB-KW"/>
</dbReference>
<dbReference type="SUPFAM" id="SSF68906">
    <property type="entry name" value="SAP domain"/>
    <property type="match status" value="1"/>
</dbReference>
<gene>
    <name evidence="19" type="ORF">CC1G_08102</name>
</gene>
<dbReference type="PANTHER" id="PTHR12604">
    <property type="entry name" value="KU AUTOANTIGEN DNA HELICASE"/>
    <property type="match status" value="1"/>
</dbReference>
<reference evidence="19 20" key="1">
    <citation type="journal article" date="2010" name="Proc. Natl. Acad. Sci. U.S.A.">
        <title>Insights into evolution of multicellular fungi from the assembled chromosomes of the mushroom Coprinopsis cinerea (Coprinus cinereus).</title>
        <authorList>
            <person name="Stajich J.E."/>
            <person name="Wilke S.K."/>
            <person name="Ahren D."/>
            <person name="Au C.H."/>
            <person name="Birren B.W."/>
            <person name="Borodovsky M."/>
            <person name="Burns C."/>
            <person name="Canback B."/>
            <person name="Casselton L.A."/>
            <person name="Cheng C.K."/>
            <person name="Deng J."/>
            <person name="Dietrich F.S."/>
            <person name="Fargo D.C."/>
            <person name="Farman M.L."/>
            <person name="Gathman A.C."/>
            <person name="Goldberg J."/>
            <person name="Guigo R."/>
            <person name="Hoegger P.J."/>
            <person name="Hooker J.B."/>
            <person name="Huggins A."/>
            <person name="James T.Y."/>
            <person name="Kamada T."/>
            <person name="Kilaru S."/>
            <person name="Kodira C."/>
            <person name="Kues U."/>
            <person name="Kupfer D."/>
            <person name="Kwan H.S."/>
            <person name="Lomsadze A."/>
            <person name="Li W."/>
            <person name="Lilly W.W."/>
            <person name="Ma L.J."/>
            <person name="Mackey A.J."/>
            <person name="Manning G."/>
            <person name="Martin F."/>
            <person name="Muraguchi H."/>
            <person name="Natvig D.O."/>
            <person name="Palmerini H."/>
            <person name="Ramesh M.A."/>
            <person name="Rehmeyer C.J."/>
            <person name="Roe B.A."/>
            <person name="Shenoy N."/>
            <person name="Stanke M."/>
            <person name="Ter-Hovhannisyan V."/>
            <person name="Tunlid A."/>
            <person name="Velagapudi R."/>
            <person name="Vision T.J."/>
            <person name="Zeng Q."/>
            <person name="Zolan M.E."/>
            <person name="Pukkila P.J."/>
        </authorList>
    </citation>
    <scope>NUCLEOTIDE SEQUENCE [LARGE SCALE GENOMIC DNA]</scope>
    <source>
        <strain evidence="20">Okayama-7 / 130 / ATCC MYA-4618 / FGSC 9003</strain>
    </source>
</reference>
<evidence type="ECO:0000256" key="13">
    <source>
        <dbReference type="ARBA" id="ARBA00023125"/>
    </source>
</evidence>
<keyword evidence="9" id="KW-0378">Hydrolase</keyword>
<dbReference type="InterPro" id="IPR036361">
    <property type="entry name" value="SAP_dom_sf"/>
</dbReference>
<dbReference type="Gene3D" id="1.10.720.30">
    <property type="entry name" value="SAP domain"/>
    <property type="match status" value="1"/>
</dbReference>
<keyword evidence="20" id="KW-1185">Reference proteome</keyword>
<dbReference type="GO" id="GO:0043564">
    <property type="term" value="C:Ku70:Ku80 complex"/>
    <property type="evidence" value="ECO:0007669"/>
    <property type="project" value="InterPro"/>
</dbReference>
<evidence type="ECO:0000256" key="5">
    <source>
        <dbReference type="ARBA" id="ARBA00021796"/>
    </source>
</evidence>
<dbReference type="AlphaFoldDB" id="A8NVH7"/>
<evidence type="ECO:0000256" key="16">
    <source>
        <dbReference type="ARBA" id="ARBA00023242"/>
    </source>
</evidence>
<dbReference type="FunCoup" id="A8NVH7">
    <property type="interactions" value="644"/>
</dbReference>
<feature type="domain" description="SAP" evidence="18">
    <location>
        <begin position="523"/>
        <end position="557"/>
    </location>
</feature>
<proteinExistence type="inferred from homology"/>
<keyword evidence="12" id="KW-0779">Telomere</keyword>
<dbReference type="Pfam" id="PF03730">
    <property type="entry name" value="Ku_C"/>
    <property type="match status" value="1"/>
</dbReference>
<dbReference type="InParanoid" id="A8NVH7"/>
<dbReference type="Pfam" id="PF02735">
    <property type="entry name" value="Ku"/>
    <property type="match status" value="1"/>
</dbReference>
<evidence type="ECO:0000256" key="9">
    <source>
        <dbReference type="ARBA" id="ARBA00022801"/>
    </source>
</evidence>
<dbReference type="GO" id="GO:0003690">
    <property type="term" value="F:double-stranded DNA binding"/>
    <property type="evidence" value="ECO:0007669"/>
    <property type="project" value="TreeGrafter"/>
</dbReference>
<dbReference type="Gene3D" id="1.10.1600.10">
    <property type="match status" value="1"/>
</dbReference>
<dbReference type="eggNOG" id="KOG2327">
    <property type="taxonomic scope" value="Eukaryota"/>
</dbReference>
<dbReference type="Gene3D" id="3.40.50.410">
    <property type="entry name" value="von Willebrand factor, type A domain"/>
    <property type="match status" value="2"/>
</dbReference>
<evidence type="ECO:0000313" key="20">
    <source>
        <dbReference type="Proteomes" id="UP000001861"/>
    </source>
</evidence>